<evidence type="ECO:0000313" key="2">
    <source>
        <dbReference type="Proteomes" id="UP000807504"/>
    </source>
</evidence>
<organism evidence="1 2">
    <name type="scientific">Argiope bruennichi</name>
    <name type="common">Wasp spider</name>
    <name type="synonym">Aranea bruennichi</name>
    <dbReference type="NCBI Taxonomy" id="94029"/>
    <lineage>
        <taxon>Eukaryota</taxon>
        <taxon>Metazoa</taxon>
        <taxon>Ecdysozoa</taxon>
        <taxon>Arthropoda</taxon>
        <taxon>Chelicerata</taxon>
        <taxon>Arachnida</taxon>
        <taxon>Araneae</taxon>
        <taxon>Araneomorphae</taxon>
        <taxon>Entelegynae</taxon>
        <taxon>Araneoidea</taxon>
        <taxon>Araneidae</taxon>
        <taxon>Argiope</taxon>
    </lineage>
</organism>
<dbReference type="AlphaFoldDB" id="A0A8T0ET90"/>
<sequence length="92" mass="10454">MVQKQCGILQILADRPTTRTEVRSARSLRRSGAVFRRICVPQADGSQHRRGVPLRSVRRSSLLPDCQRRERSEGVRKKIATFGLSSCQMGFR</sequence>
<reference evidence="1" key="2">
    <citation type="submission" date="2020-06" db="EMBL/GenBank/DDBJ databases">
        <authorList>
            <person name="Sheffer M."/>
        </authorList>
    </citation>
    <scope>NUCLEOTIDE SEQUENCE</scope>
</reference>
<keyword evidence="2" id="KW-1185">Reference proteome</keyword>
<name>A0A8T0ET90_ARGBR</name>
<gene>
    <name evidence="1" type="ORF">HNY73_011903</name>
</gene>
<dbReference type="EMBL" id="JABXBU010001863">
    <property type="protein sequence ID" value="KAF8781515.1"/>
    <property type="molecule type" value="Genomic_DNA"/>
</dbReference>
<protein>
    <submittedName>
        <fullName evidence="1">Uncharacterized protein</fullName>
    </submittedName>
</protein>
<reference evidence="1" key="1">
    <citation type="journal article" date="2020" name="bioRxiv">
        <title>Chromosome-level reference genome of the European wasp spider Argiope bruennichi: a resource for studies on range expansion and evolutionary adaptation.</title>
        <authorList>
            <person name="Sheffer M.M."/>
            <person name="Hoppe A."/>
            <person name="Krehenwinkel H."/>
            <person name="Uhl G."/>
            <person name="Kuss A.W."/>
            <person name="Jensen L."/>
            <person name="Jensen C."/>
            <person name="Gillespie R.G."/>
            <person name="Hoff K.J."/>
            <person name="Prost S."/>
        </authorList>
    </citation>
    <scope>NUCLEOTIDE SEQUENCE</scope>
</reference>
<dbReference type="Proteomes" id="UP000807504">
    <property type="component" value="Unassembled WGS sequence"/>
</dbReference>
<comment type="caution">
    <text evidence="1">The sequence shown here is derived from an EMBL/GenBank/DDBJ whole genome shotgun (WGS) entry which is preliminary data.</text>
</comment>
<evidence type="ECO:0000313" key="1">
    <source>
        <dbReference type="EMBL" id="KAF8781515.1"/>
    </source>
</evidence>
<accession>A0A8T0ET90</accession>
<proteinExistence type="predicted"/>